<dbReference type="InterPro" id="IPR013766">
    <property type="entry name" value="Thioredoxin_domain"/>
</dbReference>
<dbReference type="Pfam" id="PF18253">
    <property type="entry name" value="HipN"/>
    <property type="match status" value="1"/>
</dbReference>
<dbReference type="Pfam" id="PF00085">
    <property type="entry name" value="Thioredoxin"/>
    <property type="match status" value="1"/>
</dbReference>
<keyword evidence="5" id="KW-1185">Reference proteome</keyword>
<evidence type="ECO:0000313" key="6">
    <source>
        <dbReference type="RefSeq" id="XP_008240130.1"/>
    </source>
</evidence>
<dbReference type="GeneID" id="103338676"/>
<sequence>MDAAKVAELREFVSKCKSNPSLIHTPSLAFFKSYLQSLGARIPPIPKMEVDEDMSDTKDHFDAKRPDLSLDNDEEIVESDIELDATDVVEPDNDPPQKIGNPLVEVTEEMQDAAQIEKSKALDAISKGKLDEAIDHITEAIMLNPTSAILKATRASVFVKLNKPNAAIRDANAALEINPDSAKGYKIRGMAKAMLGHWEEAASDLHVASKLDYDEEIGLVLKKVEPNVRKIEEHRRKYERLHKEREMKSAERERKRQAEARERDALSALKDGEVIGIHSAKELETKLNAASRTLRLAILYFTATWCGPCRFISPLYTSLAGKYPKAVFLKVDIDEAGDVAANWNISSVPAFFFVRNGKEVDKMVGADKTALERKIAQHAGST</sequence>
<gene>
    <name evidence="6" type="primary">LOC103338676</name>
</gene>
<dbReference type="Gene3D" id="3.40.30.10">
    <property type="entry name" value="Glutaredoxin"/>
    <property type="match status" value="1"/>
</dbReference>
<dbReference type="SUPFAM" id="SSF48452">
    <property type="entry name" value="TPR-like"/>
    <property type="match status" value="1"/>
</dbReference>
<accession>A0ABM0PIL0</accession>
<dbReference type="SUPFAM" id="SSF52833">
    <property type="entry name" value="Thioredoxin-like"/>
    <property type="match status" value="1"/>
</dbReference>
<protein>
    <submittedName>
        <fullName evidence="6">TPR repeat-containing thioredoxin TDX</fullName>
    </submittedName>
</protein>
<dbReference type="PANTHER" id="PTHR45883:SF7">
    <property type="entry name" value="TPR REPEAT-CONTAINING THIOREDOXIN TDX"/>
    <property type="match status" value="1"/>
</dbReference>
<dbReference type="CDD" id="cd14438">
    <property type="entry name" value="Hip_N"/>
    <property type="match status" value="1"/>
</dbReference>
<name>A0ABM0PIL0_PRUMU</name>
<dbReference type="Proteomes" id="UP000694861">
    <property type="component" value="Linkage group LG7"/>
</dbReference>
<reference evidence="5" key="1">
    <citation type="journal article" date="2012" name="Nat. Commun.">
        <title>The genome of Prunus mume.</title>
        <authorList>
            <person name="Zhang Q."/>
            <person name="Chen W."/>
            <person name="Sun L."/>
            <person name="Zhao F."/>
            <person name="Huang B."/>
            <person name="Yang W."/>
            <person name="Tao Y."/>
            <person name="Wang J."/>
            <person name="Yuan Z."/>
            <person name="Fan G."/>
            <person name="Xing Z."/>
            <person name="Han C."/>
            <person name="Pan H."/>
            <person name="Zhong X."/>
            <person name="Shi W."/>
            <person name="Liang X."/>
            <person name="Du D."/>
            <person name="Sun F."/>
            <person name="Xu Z."/>
            <person name="Hao R."/>
            <person name="Lv T."/>
            <person name="Lv Y."/>
            <person name="Zheng Z."/>
            <person name="Sun M."/>
            <person name="Luo L."/>
            <person name="Cai M."/>
            <person name="Gao Y."/>
            <person name="Wang J."/>
            <person name="Yin Y."/>
            <person name="Xu X."/>
            <person name="Cheng T."/>
            <person name="Wang J."/>
        </authorList>
    </citation>
    <scope>NUCLEOTIDE SEQUENCE [LARGE SCALE GENOMIC DNA]</scope>
</reference>
<evidence type="ECO:0000259" key="4">
    <source>
        <dbReference type="PROSITE" id="PS51352"/>
    </source>
</evidence>
<keyword evidence="1" id="KW-0677">Repeat</keyword>
<keyword evidence="3" id="KW-0175">Coiled coil</keyword>
<dbReference type="InterPro" id="IPR019734">
    <property type="entry name" value="TPR_rpt"/>
</dbReference>
<dbReference type="RefSeq" id="XP_008240130.1">
    <property type="nucleotide sequence ID" value="XM_008241908.1"/>
</dbReference>
<dbReference type="SMART" id="SM00028">
    <property type="entry name" value="TPR"/>
    <property type="match status" value="3"/>
</dbReference>
<dbReference type="Gene3D" id="6.10.250.3420">
    <property type="match status" value="1"/>
</dbReference>
<dbReference type="InterPro" id="IPR036249">
    <property type="entry name" value="Thioredoxin-like_sf"/>
</dbReference>
<evidence type="ECO:0000256" key="3">
    <source>
        <dbReference type="SAM" id="Coils"/>
    </source>
</evidence>
<dbReference type="InterPro" id="IPR034649">
    <property type="entry name" value="Hip_N"/>
</dbReference>
<dbReference type="PROSITE" id="PS51352">
    <property type="entry name" value="THIOREDOXIN_2"/>
    <property type="match status" value="1"/>
</dbReference>
<dbReference type="InterPro" id="IPR017937">
    <property type="entry name" value="Thioredoxin_CS"/>
</dbReference>
<evidence type="ECO:0000256" key="1">
    <source>
        <dbReference type="ARBA" id="ARBA00022737"/>
    </source>
</evidence>
<evidence type="ECO:0000256" key="2">
    <source>
        <dbReference type="ARBA" id="ARBA00022803"/>
    </source>
</evidence>
<reference evidence="6" key="2">
    <citation type="submission" date="2025-08" db="UniProtKB">
        <authorList>
            <consortium name="RefSeq"/>
        </authorList>
    </citation>
    <scope>IDENTIFICATION</scope>
</reference>
<dbReference type="PANTHER" id="PTHR45883">
    <property type="entry name" value="HSC70-INTERACTING PROTEIN"/>
    <property type="match status" value="1"/>
</dbReference>
<feature type="domain" description="Thioredoxin" evidence="4">
    <location>
        <begin position="254"/>
        <end position="380"/>
    </location>
</feature>
<evidence type="ECO:0000313" key="5">
    <source>
        <dbReference type="Proteomes" id="UP000694861"/>
    </source>
</evidence>
<proteinExistence type="predicted"/>
<feature type="coiled-coil region" evidence="3">
    <location>
        <begin position="231"/>
        <end position="261"/>
    </location>
</feature>
<dbReference type="PROSITE" id="PS00194">
    <property type="entry name" value="THIOREDOXIN_1"/>
    <property type="match status" value="1"/>
</dbReference>
<keyword evidence="2" id="KW-0802">TPR repeat</keyword>
<dbReference type="CDD" id="cd02947">
    <property type="entry name" value="TRX_family"/>
    <property type="match status" value="1"/>
</dbReference>
<dbReference type="Gene3D" id="1.25.40.10">
    <property type="entry name" value="Tetratricopeptide repeat domain"/>
    <property type="match status" value="1"/>
</dbReference>
<organism evidence="5 6">
    <name type="scientific">Prunus mume</name>
    <name type="common">Japanese apricot</name>
    <name type="synonym">Armeniaca mume</name>
    <dbReference type="NCBI Taxonomy" id="102107"/>
    <lineage>
        <taxon>Eukaryota</taxon>
        <taxon>Viridiplantae</taxon>
        <taxon>Streptophyta</taxon>
        <taxon>Embryophyta</taxon>
        <taxon>Tracheophyta</taxon>
        <taxon>Spermatophyta</taxon>
        <taxon>Magnoliopsida</taxon>
        <taxon>eudicotyledons</taxon>
        <taxon>Gunneridae</taxon>
        <taxon>Pentapetalae</taxon>
        <taxon>rosids</taxon>
        <taxon>fabids</taxon>
        <taxon>Rosales</taxon>
        <taxon>Rosaceae</taxon>
        <taxon>Amygdaloideae</taxon>
        <taxon>Amygdaleae</taxon>
        <taxon>Prunus</taxon>
    </lineage>
</organism>
<dbReference type="InterPro" id="IPR011990">
    <property type="entry name" value="TPR-like_helical_dom_sf"/>
</dbReference>